<comment type="caution">
    <text evidence="2">The sequence shown here is derived from an EMBL/GenBank/DDBJ whole genome shotgun (WGS) entry which is preliminary data.</text>
</comment>
<evidence type="ECO:0000313" key="2">
    <source>
        <dbReference type="EMBL" id="MEE2524933.1"/>
    </source>
</evidence>
<organism evidence="2 3">
    <name type="scientific">Hyphobacterium lacteum</name>
    <dbReference type="NCBI Taxonomy" id="3116575"/>
    <lineage>
        <taxon>Bacteria</taxon>
        <taxon>Pseudomonadati</taxon>
        <taxon>Pseudomonadota</taxon>
        <taxon>Alphaproteobacteria</taxon>
        <taxon>Maricaulales</taxon>
        <taxon>Maricaulaceae</taxon>
        <taxon>Hyphobacterium</taxon>
    </lineage>
</organism>
<evidence type="ECO:0000313" key="3">
    <source>
        <dbReference type="Proteomes" id="UP001354971"/>
    </source>
</evidence>
<keyword evidence="1" id="KW-0472">Membrane</keyword>
<proteinExistence type="predicted"/>
<evidence type="ECO:0000256" key="1">
    <source>
        <dbReference type="SAM" id="Phobius"/>
    </source>
</evidence>
<keyword evidence="3" id="KW-1185">Reference proteome</keyword>
<keyword evidence="1" id="KW-0812">Transmembrane</keyword>
<dbReference type="RefSeq" id="WP_330197597.1">
    <property type="nucleotide sequence ID" value="NZ_JAZDRP010000001.1"/>
</dbReference>
<protein>
    <recommendedName>
        <fullName evidence="4">DUF4282 domain-containing protein</fullName>
    </recommendedName>
</protein>
<reference evidence="2 3" key="1">
    <citation type="submission" date="2024-01" db="EMBL/GenBank/DDBJ databases">
        <title>Hyphobacterium bacterium isolated from marine sediment.</title>
        <authorList>
            <person name="Zhao S."/>
        </authorList>
    </citation>
    <scope>NUCLEOTIDE SEQUENCE [LARGE SCALE GENOMIC DNA]</scope>
    <source>
        <strain evidence="3">HN65</strain>
    </source>
</reference>
<name>A0ABU7LLX0_9PROT</name>
<feature type="transmembrane region" description="Helical" evidence="1">
    <location>
        <begin position="20"/>
        <end position="42"/>
    </location>
</feature>
<gene>
    <name evidence="2" type="ORF">V0U79_01025</name>
</gene>
<keyword evidence="1" id="KW-1133">Transmembrane helix</keyword>
<feature type="transmembrane region" description="Helical" evidence="1">
    <location>
        <begin position="54"/>
        <end position="86"/>
    </location>
</feature>
<evidence type="ECO:0008006" key="4">
    <source>
        <dbReference type="Google" id="ProtNLM"/>
    </source>
</evidence>
<dbReference type="EMBL" id="JAZDRP010000001">
    <property type="protein sequence ID" value="MEE2524933.1"/>
    <property type="molecule type" value="Genomic_DNA"/>
</dbReference>
<dbReference type="Proteomes" id="UP001354971">
    <property type="component" value="Unassembled WGS sequence"/>
</dbReference>
<accession>A0ABU7LLX0</accession>
<sequence length="116" mass="12330">MAFETGIGANQLTFGSLFRIFFWTGLAFWILFGVLMSFLSLAGMDTVSWNGAPVYGIAGFVTGMLISLIAGAIFSALAGVFSALIVKLLGRFLPLGNLRSSQQSFANVSTVFSDDS</sequence>